<dbReference type="GO" id="GO:0003824">
    <property type="term" value="F:catalytic activity"/>
    <property type="evidence" value="ECO:0007669"/>
    <property type="project" value="InterPro"/>
</dbReference>
<dbReference type="InterPro" id="IPR011013">
    <property type="entry name" value="Gal_mutarotase_sf_dom"/>
</dbReference>
<dbReference type="SUPFAM" id="SSF74650">
    <property type="entry name" value="Galactose mutarotase-like"/>
    <property type="match status" value="1"/>
</dbReference>
<gene>
    <name evidence="8" type="ORF">SAMN05421641_11576</name>
</gene>
<evidence type="ECO:0000259" key="7">
    <source>
        <dbReference type="Pfam" id="PF04349"/>
    </source>
</evidence>
<dbReference type="OrthoDB" id="9777817at2"/>
<dbReference type="Proteomes" id="UP000323956">
    <property type="component" value="Unassembled WGS sequence"/>
</dbReference>
<dbReference type="Gene3D" id="2.70.98.10">
    <property type="match status" value="1"/>
</dbReference>
<evidence type="ECO:0000256" key="1">
    <source>
        <dbReference type="ARBA" id="ARBA00004418"/>
    </source>
</evidence>
<dbReference type="GO" id="GO:0051274">
    <property type="term" value="P:beta-glucan biosynthetic process"/>
    <property type="evidence" value="ECO:0007669"/>
    <property type="project" value="TreeGrafter"/>
</dbReference>
<feature type="domain" description="Glucan biosynthesis periplasmic MdoG C-terminal" evidence="7">
    <location>
        <begin position="43"/>
        <end position="519"/>
    </location>
</feature>
<dbReference type="PANTHER" id="PTHR30504:SF3">
    <property type="entry name" value="GLUCANS BIOSYNTHESIS PROTEIN D"/>
    <property type="match status" value="1"/>
</dbReference>
<dbReference type="Gene3D" id="2.60.40.10">
    <property type="entry name" value="Immunoglobulins"/>
    <property type="match status" value="1"/>
</dbReference>
<evidence type="ECO:0000256" key="6">
    <source>
        <dbReference type="SAM" id="SignalP"/>
    </source>
</evidence>
<dbReference type="PANTHER" id="PTHR30504">
    <property type="entry name" value="GLUCANS BIOSYNTHESIS PROTEIN"/>
    <property type="match status" value="1"/>
</dbReference>
<protein>
    <submittedName>
        <fullName evidence="8">Glucans biosynthesis protein</fullName>
    </submittedName>
</protein>
<dbReference type="InterPro" id="IPR007444">
    <property type="entry name" value="Glucan_biosyn_MdoG_C"/>
</dbReference>
<name>A0A1N6W309_9RHOB</name>
<evidence type="ECO:0000256" key="2">
    <source>
        <dbReference type="ARBA" id="ARBA00005001"/>
    </source>
</evidence>
<dbReference type="SUPFAM" id="SSF81296">
    <property type="entry name" value="E set domains"/>
    <property type="match status" value="1"/>
</dbReference>
<accession>A0A1N6W309</accession>
<comment type="subcellular location">
    <subcellularLocation>
        <location evidence="1">Periplasm</location>
    </subcellularLocation>
</comment>
<evidence type="ECO:0000313" key="9">
    <source>
        <dbReference type="Proteomes" id="UP000323956"/>
    </source>
</evidence>
<dbReference type="UniPathway" id="UPA00637"/>
<dbReference type="InterPro" id="IPR014718">
    <property type="entry name" value="GH-type_carb-bd"/>
</dbReference>
<dbReference type="Pfam" id="PF04349">
    <property type="entry name" value="MdoG"/>
    <property type="match status" value="1"/>
</dbReference>
<dbReference type="AlphaFoldDB" id="A0A1N6W309"/>
<proteinExistence type="inferred from homology"/>
<dbReference type="PIRSF" id="PIRSF006281">
    <property type="entry name" value="MdoG"/>
    <property type="match status" value="1"/>
</dbReference>
<comment type="similarity">
    <text evidence="3">Belongs to the OpgD/OpgG family.</text>
</comment>
<dbReference type="EMBL" id="FTMK01000015">
    <property type="protein sequence ID" value="SIQ84489.1"/>
    <property type="molecule type" value="Genomic_DNA"/>
</dbReference>
<dbReference type="GO" id="GO:0030288">
    <property type="term" value="C:outer membrane-bounded periplasmic space"/>
    <property type="evidence" value="ECO:0007669"/>
    <property type="project" value="TreeGrafter"/>
</dbReference>
<organism evidence="8 9">
    <name type="scientific">Paracoccus thiocyanatus</name>
    <dbReference type="NCBI Taxonomy" id="34006"/>
    <lineage>
        <taxon>Bacteria</taxon>
        <taxon>Pseudomonadati</taxon>
        <taxon>Pseudomonadota</taxon>
        <taxon>Alphaproteobacteria</taxon>
        <taxon>Rhodobacterales</taxon>
        <taxon>Paracoccaceae</taxon>
        <taxon>Paracoccus</taxon>
    </lineage>
</organism>
<evidence type="ECO:0000256" key="3">
    <source>
        <dbReference type="ARBA" id="ARBA00009284"/>
    </source>
</evidence>
<reference evidence="8 9" key="1">
    <citation type="submission" date="2017-01" db="EMBL/GenBank/DDBJ databases">
        <authorList>
            <person name="Varghese N."/>
            <person name="Submissions S."/>
        </authorList>
    </citation>
    <scope>NUCLEOTIDE SEQUENCE [LARGE SCALE GENOMIC DNA]</scope>
    <source>
        <strain evidence="8 9">ATCC 700171</strain>
    </source>
</reference>
<keyword evidence="5" id="KW-0574">Periplasm</keyword>
<sequence length="533" mass="59371">MYSHKLSRRSAMQAALGGGAFFLLPQIARAAENLGHDGKQQPFSFDLLTERARKLAGHAYQPPLIEEAEILEQVDFDRHNEIRFHEGRELWDGLSAPSRARFFFPGRYFKQPVHIHTLENGLATEIPFSLELFDIPEDNPARRLTRTEGFAGFSVMDAKTRRDWMAFLGASYWRTAGYSGQFGLSARGIAVDTAIPDGPEEFPLFTHFWLEPETEHGMTTYALLDGPRVAGAYRIVSRRGEGVMQEITARIFVRDAIERLGVAPLTSMFWFGKNTPRISPDWRPEVHDSDGLEILTSGGERIWRPLNNPPHTMANTFAAPSIKGFGLMQRERNFDQYQDDGVFYDKRASAWVVPQGDWGDGTVTLVELRTDDEIHDNIVAFWQPAAPAKAGDEYELSYTLSWLKDSPLSGTTGDFAAIRIGAGGIPGQPRPEEVVKIVCDFTPHSLGPDDKPRFEITASRGVISNDAVYPIVGGQNWRAIFDLSFGGPEGLVARDDSPIDLRAFVAKGGEAVTETLLLQLFPTQLRSLLSSRA</sequence>
<comment type="pathway">
    <text evidence="2">Glycan metabolism; osmoregulated periplasmic glucan (OPG) biosynthesis.</text>
</comment>
<dbReference type="GO" id="GO:0030246">
    <property type="term" value="F:carbohydrate binding"/>
    <property type="evidence" value="ECO:0007669"/>
    <property type="project" value="InterPro"/>
</dbReference>
<dbReference type="InterPro" id="IPR014756">
    <property type="entry name" value="Ig_E-set"/>
</dbReference>
<keyword evidence="4 6" id="KW-0732">Signal</keyword>
<evidence type="ECO:0000256" key="4">
    <source>
        <dbReference type="ARBA" id="ARBA00022729"/>
    </source>
</evidence>
<dbReference type="InterPro" id="IPR013783">
    <property type="entry name" value="Ig-like_fold"/>
</dbReference>
<dbReference type="InterPro" id="IPR006311">
    <property type="entry name" value="TAT_signal"/>
</dbReference>
<evidence type="ECO:0000313" key="8">
    <source>
        <dbReference type="EMBL" id="SIQ84489.1"/>
    </source>
</evidence>
<dbReference type="PROSITE" id="PS51318">
    <property type="entry name" value="TAT"/>
    <property type="match status" value="1"/>
</dbReference>
<feature type="chain" id="PRO_5012952642" evidence="6">
    <location>
        <begin position="31"/>
        <end position="533"/>
    </location>
</feature>
<evidence type="ECO:0000256" key="5">
    <source>
        <dbReference type="ARBA" id="ARBA00022764"/>
    </source>
</evidence>
<feature type="signal peptide" evidence="6">
    <location>
        <begin position="1"/>
        <end position="30"/>
    </location>
</feature>
<dbReference type="InterPro" id="IPR014438">
    <property type="entry name" value="Glucan_biosyn_MdoG/MdoD"/>
</dbReference>